<dbReference type="PROSITE" id="PS51318">
    <property type="entry name" value="TAT"/>
    <property type="match status" value="1"/>
</dbReference>
<evidence type="ECO:0008006" key="4">
    <source>
        <dbReference type="Google" id="ProtNLM"/>
    </source>
</evidence>
<keyword evidence="3" id="KW-1185">Reference proteome</keyword>
<evidence type="ECO:0000313" key="2">
    <source>
        <dbReference type="EMBL" id="GAF47061.1"/>
    </source>
</evidence>
<evidence type="ECO:0000313" key="3">
    <source>
        <dbReference type="Proteomes" id="UP000019491"/>
    </source>
</evidence>
<dbReference type="AlphaFoldDB" id="X0Q8A8"/>
<feature type="signal peptide" evidence="1">
    <location>
        <begin position="1"/>
        <end position="37"/>
    </location>
</feature>
<dbReference type="Proteomes" id="UP000019491">
    <property type="component" value="Unassembled WGS sequence"/>
</dbReference>
<comment type="caution">
    <text evidence="2">The sequence shown here is derived from an EMBL/GenBank/DDBJ whole genome shotgun (WGS) entry which is preliminary data.</text>
</comment>
<gene>
    <name evidence="2" type="ORF">RW1_036_00890</name>
</gene>
<keyword evidence="1" id="KW-0732">Signal</keyword>
<evidence type="ECO:0000256" key="1">
    <source>
        <dbReference type="SAM" id="SignalP"/>
    </source>
</evidence>
<accession>X0Q8A8</accession>
<feature type="chain" id="PRO_5004947683" description="Ig-like domain-containing protein" evidence="1">
    <location>
        <begin position="38"/>
        <end position="176"/>
    </location>
</feature>
<dbReference type="EMBL" id="BAWF01000036">
    <property type="protein sequence ID" value="GAF47061.1"/>
    <property type="molecule type" value="Genomic_DNA"/>
</dbReference>
<protein>
    <recommendedName>
        <fullName evidence="4">Ig-like domain-containing protein</fullName>
    </recommendedName>
</protein>
<name>X0Q8A8_RHOWR</name>
<organism evidence="2 3">
    <name type="scientific">Rhodococcus wratislaviensis NBRC 100605</name>
    <dbReference type="NCBI Taxonomy" id="1219028"/>
    <lineage>
        <taxon>Bacteria</taxon>
        <taxon>Bacillati</taxon>
        <taxon>Actinomycetota</taxon>
        <taxon>Actinomycetes</taxon>
        <taxon>Mycobacteriales</taxon>
        <taxon>Nocardiaceae</taxon>
        <taxon>Rhodococcus</taxon>
    </lineage>
</organism>
<sequence length="176" mass="17518">MTTVSDRARRRTLLRRGGIPAAIAAALAVGVPAVASAADSVVPPTVKSSANGLKVTLSVTNPNPSTGGVTCIAALVGPQIEGREVWTWPTGDAVAAGGFAALPQQTKQFDVTVPAAGKYEVIGVCMNPADAEANAVTDPMPLVVTSEPAAESGSSGSAGFDLGKLLKAIFGGFGSS</sequence>
<dbReference type="InterPro" id="IPR006311">
    <property type="entry name" value="TAT_signal"/>
</dbReference>
<reference evidence="2 3" key="1">
    <citation type="submission" date="2014-02" db="EMBL/GenBank/DDBJ databases">
        <title>Whole genome shotgun sequence of Rhodococcus wratislaviensis NBRC 100605.</title>
        <authorList>
            <person name="Hosoyama A."/>
            <person name="Tsuchikane K."/>
            <person name="Yoshida I."/>
            <person name="Ohji S."/>
            <person name="Ichikawa N."/>
            <person name="Yamazoe A."/>
            <person name="Fujita N."/>
        </authorList>
    </citation>
    <scope>NUCLEOTIDE SEQUENCE [LARGE SCALE GENOMIC DNA]</scope>
    <source>
        <strain evidence="2 3">NBRC 100605</strain>
    </source>
</reference>
<proteinExistence type="predicted"/>